<dbReference type="EMBL" id="CP056794">
    <property type="protein sequence ID" value="QLY97665.1"/>
    <property type="molecule type" value="Genomic_DNA"/>
</dbReference>
<evidence type="ECO:0000313" key="9">
    <source>
        <dbReference type="Proteomes" id="UP000531761"/>
    </source>
</evidence>
<dbReference type="GO" id="GO:0003677">
    <property type="term" value="F:DNA binding"/>
    <property type="evidence" value="ECO:0007669"/>
    <property type="project" value="InterPro"/>
</dbReference>
<evidence type="ECO:0000259" key="1">
    <source>
        <dbReference type="Pfam" id="PF09722"/>
    </source>
</evidence>
<reference evidence="4 8" key="2">
    <citation type="submission" date="2020-06" db="EMBL/GenBank/DDBJ databases">
        <title>REHAB project genomes.</title>
        <authorList>
            <person name="Shaw L.P."/>
        </authorList>
    </citation>
    <scope>NUCLEOTIDE SEQUENCE [LARGE SCALE GENOMIC DNA]</scope>
    <source>
        <strain evidence="4 8">RHBSTW-00177</strain>
    </source>
</reference>
<evidence type="ECO:0000313" key="7">
    <source>
        <dbReference type="Proteomes" id="UP000290652"/>
    </source>
</evidence>
<evidence type="ECO:0000313" key="4">
    <source>
        <dbReference type="EMBL" id="QLY97665.1"/>
    </source>
</evidence>
<dbReference type="InterPro" id="IPR011979">
    <property type="entry name" value="Antitox_Xre"/>
</dbReference>
<name>A0A1X1LKA9_ECOLX</name>
<organism evidence="3 9">
    <name type="scientific">Escherichia coli</name>
    <dbReference type="NCBI Taxonomy" id="562"/>
    <lineage>
        <taxon>Bacteria</taxon>
        <taxon>Pseudomonadati</taxon>
        <taxon>Pseudomonadota</taxon>
        <taxon>Gammaproteobacteria</taxon>
        <taxon>Enterobacterales</taxon>
        <taxon>Enterobacteriaceae</taxon>
        <taxon>Escherichia</taxon>
    </lineage>
</organism>
<reference evidence="3 9" key="3">
    <citation type="submission" date="2020-08" db="EMBL/GenBank/DDBJ databases">
        <title>Draft genome sequences of isolates of diverse host origin from the E. coli Reference Center.</title>
        <authorList>
            <person name="Lacher D.W."/>
            <person name="Mammel M.K."/>
            <person name="Gangiredla J."/>
            <person name="Gebru S.T."/>
            <person name="Barnaba T.J."/>
            <person name="Majowicz S.A."/>
            <person name="Dudley E.G."/>
        </authorList>
    </citation>
    <scope>NUCLEOTIDE SEQUENCE [LARGE SCALE GENOMIC DNA]</scope>
    <source>
        <strain evidence="3 9">10.0349</strain>
    </source>
</reference>
<gene>
    <name evidence="5" type="ORF">EPS97_06785</name>
    <name evidence="3" type="ORF">HEP30_024950</name>
    <name evidence="4" type="ORF">HV109_14190</name>
    <name evidence="6" type="ORF">KKS54_p00130</name>
</gene>
<dbReference type="EMBL" id="CP104951">
    <property type="protein sequence ID" value="UYA94335.1"/>
    <property type="molecule type" value="Genomic_DNA"/>
</dbReference>
<dbReference type="InterPro" id="IPR024467">
    <property type="entry name" value="Xre/MbcA/ParS-like_toxin-bd"/>
</dbReference>
<reference evidence="6" key="4">
    <citation type="submission" date="2022-09" db="EMBL/GenBank/DDBJ databases">
        <title>Emergence of IncN[pMLST15] plasmids harboring a novel non-Tn4401-elements driving KPC-2 carbapenem-resistance.</title>
        <authorList>
            <person name="Yao Y."/>
            <person name="Falgenhauer L."/>
            <person name="Falgenhauer J."/>
            <person name="Imirzalioglu C."/>
            <person name="Chakraborty T."/>
        </authorList>
    </citation>
    <scope>NUCLEOTIDE SEQUENCE</scope>
    <source>
        <strain evidence="6">NRZ-32009</strain>
        <plasmid evidence="6">pEC32009-KPC2</plasmid>
    </source>
</reference>
<evidence type="ECO:0000313" key="6">
    <source>
        <dbReference type="EMBL" id="UYA94335.1"/>
    </source>
</evidence>
<dbReference type="EMBL" id="JABWMK020000085">
    <property type="protein sequence ID" value="MBB2469283.1"/>
    <property type="molecule type" value="Genomic_DNA"/>
</dbReference>
<dbReference type="Proteomes" id="UP000512182">
    <property type="component" value="Chromosome"/>
</dbReference>
<dbReference type="Pfam" id="PF09722">
    <property type="entry name" value="Xre_MbcA_ParS_C"/>
    <property type="match status" value="1"/>
</dbReference>
<proteinExistence type="predicted"/>
<dbReference type="Pfam" id="PF20432">
    <property type="entry name" value="Xre-like-HTH"/>
    <property type="match status" value="1"/>
</dbReference>
<dbReference type="NCBIfam" id="TIGR02293">
    <property type="entry name" value="TAS_TIGR02293"/>
    <property type="match status" value="1"/>
</dbReference>
<feature type="domain" description="Antitoxin Xre/MbcA/ParS-like toxin-binding" evidence="1">
    <location>
        <begin position="96"/>
        <end position="146"/>
    </location>
</feature>
<evidence type="ECO:0000259" key="2">
    <source>
        <dbReference type="Pfam" id="PF20432"/>
    </source>
</evidence>
<keyword evidence="6" id="KW-0614">Plasmid</keyword>
<evidence type="ECO:0000313" key="3">
    <source>
        <dbReference type="EMBL" id="MBB2469283.1"/>
    </source>
</evidence>
<evidence type="ECO:0000313" key="8">
    <source>
        <dbReference type="Proteomes" id="UP000512182"/>
    </source>
</evidence>
<accession>A0A1X1LKA9</accession>
<feature type="domain" description="Antitoxin Xre-like helix-turn-helix" evidence="2">
    <location>
        <begin position="33"/>
        <end position="91"/>
    </location>
</feature>
<protein>
    <submittedName>
        <fullName evidence="3">DUF2384 domain-containing protein</fullName>
    </submittedName>
</protein>
<dbReference type="InterPro" id="IPR046847">
    <property type="entry name" value="Xre-like_HTH"/>
</dbReference>
<dbReference type="EMBL" id="SCIU01000008">
    <property type="protein sequence ID" value="RXB32448.1"/>
    <property type="molecule type" value="Genomic_DNA"/>
</dbReference>
<reference evidence="5 7" key="1">
    <citation type="submission" date="2019-01" db="EMBL/GenBank/DDBJ databases">
        <title>Genomic analysis of febrile catheter-associated UTI E. coli isolates.</title>
        <authorList>
            <person name="Potter R."/>
            <person name="Zou Z."/>
            <person name="Henderson J."/>
            <person name="Dantas G."/>
        </authorList>
    </citation>
    <scope>NUCLEOTIDE SEQUENCE [LARGE SCALE GENOMIC DNA]</scope>
    <source>
        <strain evidence="5 7">49_rectal</strain>
    </source>
</reference>
<dbReference type="AlphaFoldDB" id="A0A1X1LKA9"/>
<geneLocation type="plasmid" evidence="6">
    <name>pEC32009-KPC2</name>
</geneLocation>
<sequence length="149" mass="16814">MTMKVFSPSVPHTQPRDLWNVVGLEEHSGIALMDKINQGLEGEVAKRISAWAQITPAELRKMSGIPNTAFNRSIRDRFTADQSERIVRVIRVLTHAVKLFEGDKDAAQHWLNENNRALSWQKPADVLASETGALEVMRLITRIEHGVYS</sequence>
<dbReference type="Proteomes" id="UP000531761">
    <property type="component" value="Unassembled WGS sequence"/>
</dbReference>
<dbReference type="RefSeq" id="WP_000178098.1">
    <property type="nucleotide sequence ID" value="NZ_AP026903.1"/>
</dbReference>
<dbReference type="Proteomes" id="UP000290652">
    <property type="component" value="Unassembled WGS sequence"/>
</dbReference>
<evidence type="ECO:0000313" key="5">
    <source>
        <dbReference type="EMBL" id="RXB32448.1"/>
    </source>
</evidence>